<dbReference type="GO" id="GO:0062193">
    <property type="term" value="F:D-ribose pyranase activity"/>
    <property type="evidence" value="ECO:0007669"/>
    <property type="project" value="UniProtKB-EC"/>
</dbReference>
<evidence type="ECO:0000256" key="5">
    <source>
        <dbReference type="ARBA" id="ARBA00023277"/>
    </source>
</evidence>
<dbReference type="NCBIfam" id="NF008761">
    <property type="entry name" value="PRK11797.1"/>
    <property type="match status" value="1"/>
</dbReference>
<accession>A0ABY7QWV3</accession>
<name>A0ABY7QWV3_9FIRM</name>
<evidence type="ECO:0000256" key="3">
    <source>
        <dbReference type="ARBA" id="ARBA00022490"/>
    </source>
</evidence>
<feature type="binding site" evidence="6">
    <location>
        <begin position="121"/>
        <end position="123"/>
    </location>
    <ligand>
        <name>substrate</name>
    </ligand>
</feature>
<evidence type="ECO:0000256" key="2">
    <source>
        <dbReference type="ARBA" id="ARBA00012862"/>
    </source>
</evidence>
<dbReference type="RefSeq" id="WP_271192233.1">
    <property type="nucleotide sequence ID" value="NZ_CP115667.1"/>
</dbReference>
<dbReference type="InterPro" id="IPR023750">
    <property type="entry name" value="RbsD-like_sf"/>
</dbReference>
<keyword evidence="8" id="KW-1185">Reference proteome</keyword>
<reference evidence="7 8" key="1">
    <citation type="submission" date="2023-01" db="EMBL/GenBank/DDBJ databases">
        <authorList>
            <person name="Lee S.H."/>
            <person name="Jung H.S."/>
            <person name="Yun J.U."/>
        </authorList>
    </citation>
    <scope>NUCLEOTIDE SEQUENCE [LARGE SCALE GENOMIC DNA]</scope>
    <source>
        <strain evidence="7 8">CBA3646</strain>
    </source>
</reference>
<evidence type="ECO:0000313" key="7">
    <source>
        <dbReference type="EMBL" id="WBW50708.1"/>
    </source>
</evidence>
<comment type="function">
    <text evidence="6">Catalyzes the interconversion of beta-pyran and beta-furan forms of D-ribose.</text>
</comment>
<dbReference type="PANTHER" id="PTHR37831">
    <property type="entry name" value="D-RIBOSE PYRANASE"/>
    <property type="match status" value="1"/>
</dbReference>
<comment type="similarity">
    <text evidence="6">Belongs to the RbsD / FucU family. RbsD subfamily.</text>
</comment>
<keyword evidence="4 6" id="KW-0413">Isomerase</keyword>
<comment type="pathway">
    <text evidence="6">Carbohydrate metabolism; D-ribose degradation; D-ribose 5-phosphate from beta-D-ribopyranose: step 1/2.</text>
</comment>
<evidence type="ECO:0000256" key="1">
    <source>
        <dbReference type="ARBA" id="ARBA00000223"/>
    </source>
</evidence>
<dbReference type="Pfam" id="PF05025">
    <property type="entry name" value="RbsD_FucU"/>
    <property type="match status" value="1"/>
</dbReference>
<organism evidence="7 8">
    <name type="scientific">Peptoniphilus equinus</name>
    <dbReference type="NCBI Taxonomy" id="3016343"/>
    <lineage>
        <taxon>Bacteria</taxon>
        <taxon>Bacillati</taxon>
        <taxon>Bacillota</taxon>
        <taxon>Tissierellia</taxon>
        <taxon>Tissierellales</taxon>
        <taxon>Peptoniphilaceae</taxon>
        <taxon>Peptoniphilus</taxon>
    </lineage>
</organism>
<evidence type="ECO:0000256" key="6">
    <source>
        <dbReference type="HAMAP-Rule" id="MF_01661"/>
    </source>
</evidence>
<feature type="binding site" evidence="6">
    <location>
        <position position="99"/>
    </location>
    <ligand>
        <name>substrate</name>
    </ligand>
</feature>
<comment type="subcellular location">
    <subcellularLocation>
        <location evidence="6">Cytoplasm</location>
    </subcellularLocation>
</comment>
<dbReference type="InterPro" id="IPR023064">
    <property type="entry name" value="D-ribose_pyranase"/>
</dbReference>
<dbReference type="Gene3D" id="3.40.1650.10">
    <property type="entry name" value="RbsD-like domain"/>
    <property type="match status" value="1"/>
</dbReference>
<evidence type="ECO:0000313" key="8">
    <source>
        <dbReference type="Proteomes" id="UP001210339"/>
    </source>
</evidence>
<keyword evidence="5 6" id="KW-0119">Carbohydrate metabolism</keyword>
<dbReference type="HAMAP" id="MF_01661">
    <property type="entry name" value="D_rib_pyranase"/>
    <property type="match status" value="1"/>
</dbReference>
<dbReference type="SUPFAM" id="SSF102546">
    <property type="entry name" value="RbsD-like"/>
    <property type="match status" value="1"/>
</dbReference>
<dbReference type="PANTHER" id="PTHR37831:SF1">
    <property type="entry name" value="D-RIBOSE PYRANASE"/>
    <property type="match status" value="1"/>
</dbReference>
<dbReference type="Proteomes" id="UP001210339">
    <property type="component" value="Chromosome"/>
</dbReference>
<evidence type="ECO:0000256" key="4">
    <source>
        <dbReference type="ARBA" id="ARBA00023235"/>
    </source>
</evidence>
<comment type="subunit">
    <text evidence="6">Homodecamer.</text>
</comment>
<proteinExistence type="inferred from homology"/>
<sequence>MMKQSALLHSELSYIIAQMGHTQTLVIGDCGLPVPKGVKRIDLAVTAGTPSFESVLDAVLSELCVEKVTVASEIQDQNPQVLKAIEQRTEGLPMEFVPHETFKTLTEESVCIVRTGDIRPYSNVILQSGVFF</sequence>
<feature type="binding site" evidence="6">
    <location>
        <position position="29"/>
    </location>
    <ligand>
        <name>substrate</name>
    </ligand>
</feature>
<keyword evidence="3 6" id="KW-0963">Cytoplasm</keyword>
<protein>
    <recommendedName>
        <fullName evidence="2 6">D-ribose pyranase</fullName>
        <ecNumber evidence="2 6">5.4.99.62</ecNumber>
    </recommendedName>
</protein>
<gene>
    <name evidence="6 7" type="primary">rbsD</name>
    <name evidence="7" type="ORF">O6R05_03925</name>
</gene>
<feature type="active site" description="Proton donor" evidence="6">
    <location>
        <position position="21"/>
    </location>
</feature>
<comment type="catalytic activity">
    <reaction evidence="1 6">
        <text>beta-D-ribopyranose = beta-D-ribofuranose</text>
        <dbReference type="Rhea" id="RHEA:25432"/>
        <dbReference type="ChEBI" id="CHEBI:27476"/>
        <dbReference type="ChEBI" id="CHEBI:47002"/>
        <dbReference type="EC" id="5.4.99.62"/>
    </reaction>
</comment>
<dbReference type="EMBL" id="CP115667">
    <property type="protein sequence ID" value="WBW50708.1"/>
    <property type="molecule type" value="Genomic_DNA"/>
</dbReference>
<dbReference type="EC" id="5.4.99.62" evidence="2 6"/>
<dbReference type="InterPro" id="IPR007721">
    <property type="entry name" value="RbsD_FucU"/>
</dbReference>